<keyword evidence="3" id="KW-0540">Nuclease</keyword>
<name>A0A8S9V9R9_PHYIN</name>
<feature type="domain" description="DDE-1" evidence="2">
    <location>
        <begin position="10"/>
        <end position="81"/>
    </location>
</feature>
<sequence>MQMGPSDFRCTLLGKSEVPRPLKGRDVFAEIGATYTNTSKAWMNTTKYCEWLKQLNESMVDQQRHVLLLVDNVSSHSDETSRLTLPTTQRSPTRPF</sequence>
<dbReference type="Proteomes" id="UP000704712">
    <property type="component" value="Unassembled WGS sequence"/>
</dbReference>
<proteinExistence type="predicted"/>
<evidence type="ECO:0000259" key="2">
    <source>
        <dbReference type="Pfam" id="PF03184"/>
    </source>
</evidence>
<dbReference type="Pfam" id="PF03184">
    <property type="entry name" value="DDE_1"/>
    <property type="match status" value="1"/>
</dbReference>
<keyword evidence="3" id="KW-0255">Endonuclease</keyword>
<comment type="caution">
    <text evidence="3">The sequence shown here is derived from an EMBL/GenBank/DDBJ whole genome shotgun (WGS) entry which is preliminary data.</text>
</comment>
<keyword evidence="3" id="KW-0378">Hydrolase</keyword>
<feature type="compositionally biased region" description="Polar residues" evidence="1">
    <location>
        <begin position="82"/>
        <end position="96"/>
    </location>
</feature>
<organism evidence="3 4">
    <name type="scientific">Phytophthora infestans</name>
    <name type="common">Potato late blight agent</name>
    <name type="synonym">Botrytis infestans</name>
    <dbReference type="NCBI Taxonomy" id="4787"/>
    <lineage>
        <taxon>Eukaryota</taxon>
        <taxon>Sar</taxon>
        <taxon>Stramenopiles</taxon>
        <taxon>Oomycota</taxon>
        <taxon>Peronosporomycetes</taxon>
        <taxon>Peronosporales</taxon>
        <taxon>Peronosporaceae</taxon>
        <taxon>Phytophthora</taxon>
    </lineage>
</organism>
<dbReference type="GO" id="GO:0003676">
    <property type="term" value="F:nucleic acid binding"/>
    <property type="evidence" value="ECO:0007669"/>
    <property type="project" value="InterPro"/>
</dbReference>
<evidence type="ECO:0000313" key="3">
    <source>
        <dbReference type="EMBL" id="KAF4149621.1"/>
    </source>
</evidence>
<dbReference type="AlphaFoldDB" id="A0A8S9V9R9"/>
<reference evidence="3" key="1">
    <citation type="submission" date="2020-03" db="EMBL/GenBank/DDBJ databases">
        <title>Hybrid Assembly of Korean Phytophthora infestans isolates.</title>
        <authorList>
            <person name="Prokchorchik M."/>
            <person name="Lee Y."/>
            <person name="Seo J."/>
            <person name="Cho J.-H."/>
            <person name="Park Y.-E."/>
            <person name="Jang D.-C."/>
            <person name="Im J.-S."/>
            <person name="Choi J.-G."/>
            <person name="Park H.-J."/>
            <person name="Lee G.-B."/>
            <person name="Lee Y.-G."/>
            <person name="Hong S.-Y."/>
            <person name="Cho K."/>
            <person name="Sohn K.H."/>
        </authorList>
    </citation>
    <scope>NUCLEOTIDE SEQUENCE</scope>
    <source>
        <strain evidence="3">KR_2_A2</strain>
    </source>
</reference>
<protein>
    <submittedName>
        <fullName evidence="3">DDE superfamily endonuclease</fullName>
    </submittedName>
</protein>
<dbReference type="GO" id="GO:0004519">
    <property type="term" value="F:endonuclease activity"/>
    <property type="evidence" value="ECO:0007669"/>
    <property type="project" value="UniProtKB-KW"/>
</dbReference>
<dbReference type="InterPro" id="IPR004875">
    <property type="entry name" value="DDE_SF_endonuclease_dom"/>
</dbReference>
<gene>
    <name evidence="3" type="ORF">GN958_ATG01205</name>
</gene>
<dbReference type="EMBL" id="JAACNO010000148">
    <property type="protein sequence ID" value="KAF4149621.1"/>
    <property type="molecule type" value="Genomic_DNA"/>
</dbReference>
<feature type="region of interest" description="Disordered" evidence="1">
    <location>
        <begin position="75"/>
        <end position="96"/>
    </location>
</feature>
<evidence type="ECO:0000256" key="1">
    <source>
        <dbReference type="SAM" id="MobiDB-lite"/>
    </source>
</evidence>
<accession>A0A8S9V9R9</accession>
<evidence type="ECO:0000313" key="4">
    <source>
        <dbReference type="Proteomes" id="UP000704712"/>
    </source>
</evidence>